<protein>
    <submittedName>
        <fullName evidence="1">Uncharacterized protein</fullName>
    </submittedName>
</protein>
<gene>
    <name evidence="1" type="ORF">ACCO45_011444</name>
</gene>
<reference evidence="1" key="1">
    <citation type="submission" date="2024-12" db="EMBL/GenBank/DDBJ databases">
        <title>Comparative genomics and development of molecular markers within Purpureocillium lilacinum and among Purpureocillium species.</title>
        <authorList>
            <person name="Yeh Z.-Y."/>
            <person name="Ni N.-T."/>
            <person name="Lo P.-H."/>
            <person name="Mushyakhwo K."/>
            <person name="Lin C.-F."/>
            <person name="Nai Y.-S."/>
        </authorList>
    </citation>
    <scope>NUCLEOTIDE SEQUENCE</scope>
    <source>
        <strain evidence="1">NCHU-NPUST-175</strain>
    </source>
</reference>
<dbReference type="Proteomes" id="UP001638806">
    <property type="component" value="Unassembled WGS sequence"/>
</dbReference>
<organism evidence="1 2">
    <name type="scientific">Purpureocillium lilacinum</name>
    <name type="common">Paecilomyces lilacinus</name>
    <dbReference type="NCBI Taxonomy" id="33203"/>
    <lineage>
        <taxon>Eukaryota</taxon>
        <taxon>Fungi</taxon>
        <taxon>Dikarya</taxon>
        <taxon>Ascomycota</taxon>
        <taxon>Pezizomycotina</taxon>
        <taxon>Sordariomycetes</taxon>
        <taxon>Hypocreomycetidae</taxon>
        <taxon>Hypocreales</taxon>
        <taxon>Ophiocordycipitaceae</taxon>
        <taxon>Purpureocillium</taxon>
    </lineage>
</organism>
<sequence length="282" mass="30303">MTAARLDPWRQGSGRRRLGRLTARLSTATREGEKRRLEGRAKGDDVDDDAVGVAGRAQTTARRGRGGREAASAGPGSSQDCVRLEKLCQSMQDCRRLACVALPATGGRGDGIGEFPGWGSAGELGTSTAAQVPEAERCEMIVEPANVLCAHGEWRWQIDPFSQLVAVGSRVVRRRANGCFGGGGGRRRMRELSRADCEWHGEPRKVEAVPVLLAGRGRRVEEGGRMWHPSWLGSAKRAAGGRALPSSAAPQVPAAQRASCISKGALMVHWQGRQRNLAKHVM</sequence>
<evidence type="ECO:0000313" key="2">
    <source>
        <dbReference type="Proteomes" id="UP001638806"/>
    </source>
</evidence>
<name>A0ACC4DBI8_PURLI</name>
<dbReference type="EMBL" id="JBGNUJ010000011">
    <property type="protein sequence ID" value="KAL3953488.1"/>
    <property type="molecule type" value="Genomic_DNA"/>
</dbReference>
<proteinExistence type="predicted"/>
<comment type="caution">
    <text evidence="1">The sequence shown here is derived from an EMBL/GenBank/DDBJ whole genome shotgun (WGS) entry which is preliminary data.</text>
</comment>
<accession>A0ACC4DBI8</accession>
<keyword evidence="2" id="KW-1185">Reference proteome</keyword>
<evidence type="ECO:0000313" key="1">
    <source>
        <dbReference type="EMBL" id="KAL3953488.1"/>
    </source>
</evidence>